<keyword evidence="2" id="KW-1185">Reference proteome</keyword>
<name>A0ABY4QPZ8_9MYCO</name>
<dbReference type="Proteomes" id="UP001056610">
    <property type="component" value="Chromosome"/>
</dbReference>
<protein>
    <submittedName>
        <fullName evidence="1">Uncharacterized protein</fullName>
    </submittedName>
</protein>
<dbReference type="EMBL" id="CP097320">
    <property type="protein sequence ID" value="UQX12030.1"/>
    <property type="molecule type" value="Genomic_DNA"/>
</dbReference>
<dbReference type="RefSeq" id="WP_249763166.1">
    <property type="nucleotide sequence ID" value="NZ_CP097320.1"/>
</dbReference>
<gene>
    <name evidence="1" type="ORF">M5I08_06720</name>
</gene>
<evidence type="ECO:0000313" key="1">
    <source>
        <dbReference type="EMBL" id="UQX12030.1"/>
    </source>
</evidence>
<accession>A0ABY4QPZ8</accession>
<proteinExistence type="predicted"/>
<organism evidence="1 2">
    <name type="scientific">Candidatus Mycobacterium methanotrophicum</name>
    <dbReference type="NCBI Taxonomy" id="2943498"/>
    <lineage>
        <taxon>Bacteria</taxon>
        <taxon>Bacillati</taxon>
        <taxon>Actinomycetota</taxon>
        <taxon>Actinomycetes</taxon>
        <taxon>Mycobacteriales</taxon>
        <taxon>Mycobacteriaceae</taxon>
        <taxon>Mycobacterium</taxon>
    </lineage>
</organism>
<evidence type="ECO:0000313" key="2">
    <source>
        <dbReference type="Proteomes" id="UP001056610"/>
    </source>
</evidence>
<reference evidence="1" key="1">
    <citation type="submission" date="2022-05" db="EMBL/GenBank/DDBJ databases">
        <title>A methanotrophic Mycobacterium dominates a cave microbial ecosystem.</title>
        <authorList>
            <person name="Van Spanning R.J.M."/>
            <person name="Guan Q."/>
            <person name="Melkonian C."/>
            <person name="Gallant J."/>
            <person name="Polerecky L."/>
            <person name="Flot J.-F."/>
            <person name="Brandt B.W."/>
            <person name="Braster M."/>
            <person name="Iturbe Espinoza P."/>
            <person name="Aerts J."/>
            <person name="Meima-Franke M."/>
            <person name="Piersma S.R."/>
            <person name="Bunduc C."/>
            <person name="Ummels R."/>
            <person name="Pain A."/>
            <person name="Fleming E.J."/>
            <person name="van der Wel N."/>
            <person name="Gherman V.D."/>
            <person name="Sarbu S.M."/>
            <person name="Bodelier P.L.E."/>
            <person name="Bitter W."/>
        </authorList>
    </citation>
    <scope>NUCLEOTIDE SEQUENCE</scope>
    <source>
        <strain evidence="1">Sulfur Cave</strain>
    </source>
</reference>
<sequence>MLVGVLYAHAMVAAPRPALGWLAPAGRFLGDPRLGMTGIFLSLSRVLPDRYPLGDDVEPYVHVEHGLGHLLDVGVITRRVEHLYTWWARELDHPDLPQLLSGHTPCYAWPADDQQPWNPVPSRLARLSRRLLPVTSPA</sequence>